<dbReference type="Gene3D" id="3.40.50.150">
    <property type="entry name" value="Vaccinia Virus protein VP39"/>
    <property type="match status" value="1"/>
</dbReference>
<dbReference type="RefSeq" id="WP_051391922.1">
    <property type="nucleotide sequence ID" value="NZ_CP019239.1"/>
</dbReference>
<name>A0A1P8K6F9_9BURK</name>
<dbReference type="Proteomes" id="UP000186110">
    <property type="component" value="Chromosome"/>
</dbReference>
<protein>
    <submittedName>
        <fullName evidence="1">Uncharacterized protein</fullName>
    </submittedName>
</protein>
<dbReference type="Gene3D" id="3.90.550.10">
    <property type="entry name" value="Spore Coat Polysaccharide Biosynthesis Protein SpsA, Chain A"/>
    <property type="match status" value="1"/>
</dbReference>
<dbReference type="SUPFAM" id="SSF53448">
    <property type="entry name" value="Nucleotide-diphospho-sugar transferases"/>
    <property type="match status" value="1"/>
</dbReference>
<dbReference type="KEGG" id="rsb:RS694_02885"/>
<dbReference type="Pfam" id="PF13489">
    <property type="entry name" value="Methyltransf_23"/>
    <property type="match status" value="1"/>
</dbReference>
<dbReference type="PANTHER" id="PTHR43861">
    <property type="entry name" value="TRANS-ACONITATE 2-METHYLTRANSFERASE-RELATED"/>
    <property type="match status" value="1"/>
</dbReference>
<dbReference type="SUPFAM" id="SSF53335">
    <property type="entry name" value="S-adenosyl-L-methionine-dependent methyltransferases"/>
    <property type="match status" value="1"/>
</dbReference>
<evidence type="ECO:0000313" key="2">
    <source>
        <dbReference type="Proteomes" id="UP000186110"/>
    </source>
</evidence>
<keyword evidence="2" id="KW-1185">Reference proteome</keyword>
<dbReference type="STRING" id="1484693.RS694_02885"/>
<gene>
    <name evidence="1" type="ORF">RS694_02885</name>
</gene>
<dbReference type="CDD" id="cd00761">
    <property type="entry name" value="Glyco_tranf_GTA_type"/>
    <property type="match status" value="1"/>
</dbReference>
<dbReference type="InterPro" id="IPR029063">
    <property type="entry name" value="SAM-dependent_MTases_sf"/>
</dbReference>
<accession>A0A1P8K6F9</accession>
<organism evidence="1 2">
    <name type="scientific">Rhodoferax saidenbachensis</name>
    <dbReference type="NCBI Taxonomy" id="1484693"/>
    <lineage>
        <taxon>Bacteria</taxon>
        <taxon>Pseudomonadati</taxon>
        <taxon>Pseudomonadota</taxon>
        <taxon>Betaproteobacteria</taxon>
        <taxon>Burkholderiales</taxon>
        <taxon>Comamonadaceae</taxon>
        <taxon>Rhodoferax</taxon>
    </lineage>
</organism>
<dbReference type="AlphaFoldDB" id="A0A1P8K6F9"/>
<dbReference type="CDD" id="cd02440">
    <property type="entry name" value="AdoMet_MTases"/>
    <property type="match status" value="1"/>
</dbReference>
<proteinExistence type="predicted"/>
<dbReference type="InterPro" id="IPR029044">
    <property type="entry name" value="Nucleotide-diphossugar_trans"/>
</dbReference>
<sequence>MAPENIPVVVVSYNAPDILEILLRSFRQFYQNKIYVIDGSSDAFSTPIRQVASAVEGVELISFGYNIHHGPGMAWAIRNLPINGKVLFLDSDVEVLAAGFIESLDSYLAPGMYGVGNVLSVNRSGLNRPDEAQVAYLHPSCMLCNMEVMRQWPLPIKHGAPMLQTMLTLQEAGASLLIRHVEWVKNDNTSGANRIYIKHDWQGTVQRTGGYHYEAPSDLRYNRDLLSCIPANAKKIIEVGCNTGALARAYRSTNPLCRYLGIEINAAALSEARAHCDFVWDLNIEQVADEFLEAERDCDCWIFGDVLEHLIDPWAVLERIRKVMPEHAVLLACIPNVQHWSVQARISVGNFVYEPYGLLDKTHLRWFTRKTITQMFEGAGYRINALMPRIFEDPAREKFMPLIHAMAQAAGDDPAIACQDALALQYIVHAHAMR</sequence>
<reference evidence="1 2" key="1">
    <citation type="submission" date="2017-01" db="EMBL/GenBank/DDBJ databases">
        <authorList>
            <person name="Mah S.A."/>
            <person name="Swanson W.J."/>
            <person name="Moy G.W."/>
            <person name="Vacquier V.D."/>
        </authorList>
    </citation>
    <scope>NUCLEOTIDE SEQUENCE [LARGE SCALE GENOMIC DNA]</scope>
    <source>
        <strain evidence="1 2">DSM 22694</strain>
    </source>
</reference>
<dbReference type="EMBL" id="CP019239">
    <property type="protein sequence ID" value="APW41602.1"/>
    <property type="molecule type" value="Genomic_DNA"/>
</dbReference>
<evidence type="ECO:0000313" key="1">
    <source>
        <dbReference type="EMBL" id="APW41602.1"/>
    </source>
</evidence>